<protein>
    <submittedName>
        <fullName evidence="5">Putative teichuronic acid biosynthesis glycosyltransferase TuaC</fullName>
        <ecNumber evidence="5">2.4.-.-</ecNumber>
    </submittedName>
</protein>
<dbReference type="PANTHER" id="PTHR12526:SF510">
    <property type="entry name" value="D-INOSITOL 3-PHOSPHATE GLYCOSYLTRANSFERASE"/>
    <property type="match status" value="1"/>
</dbReference>
<evidence type="ECO:0000313" key="5">
    <source>
        <dbReference type="EMBL" id="TWU55680.1"/>
    </source>
</evidence>
<organism evidence="5 6">
    <name type="scientific">Rubripirellula reticaptiva</name>
    <dbReference type="NCBI Taxonomy" id="2528013"/>
    <lineage>
        <taxon>Bacteria</taxon>
        <taxon>Pseudomonadati</taxon>
        <taxon>Planctomycetota</taxon>
        <taxon>Planctomycetia</taxon>
        <taxon>Pirellulales</taxon>
        <taxon>Pirellulaceae</taxon>
        <taxon>Rubripirellula</taxon>
    </lineage>
</organism>
<dbReference type="InterPro" id="IPR001296">
    <property type="entry name" value="Glyco_trans_1"/>
</dbReference>
<feature type="domain" description="Glycosyl transferase family 1" evidence="3">
    <location>
        <begin position="200"/>
        <end position="357"/>
    </location>
</feature>
<evidence type="ECO:0000313" key="6">
    <source>
        <dbReference type="Proteomes" id="UP000317977"/>
    </source>
</evidence>
<dbReference type="RefSeq" id="WP_186776122.1">
    <property type="nucleotide sequence ID" value="NZ_SJPX01000002.1"/>
</dbReference>
<keyword evidence="1 5" id="KW-0328">Glycosyltransferase</keyword>
<dbReference type="GO" id="GO:0016757">
    <property type="term" value="F:glycosyltransferase activity"/>
    <property type="evidence" value="ECO:0007669"/>
    <property type="project" value="UniProtKB-KW"/>
</dbReference>
<dbReference type="SUPFAM" id="SSF53756">
    <property type="entry name" value="UDP-Glycosyltransferase/glycogen phosphorylase"/>
    <property type="match status" value="1"/>
</dbReference>
<keyword evidence="2 5" id="KW-0808">Transferase</keyword>
<dbReference type="AlphaFoldDB" id="A0A5C6F581"/>
<dbReference type="PANTHER" id="PTHR12526">
    <property type="entry name" value="GLYCOSYLTRANSFERASE"/>
    <property type="match status" value="1"/>
</dbReference>
<feature type="domain" description="Glycosyltransferase subfamily 4-like N-terminal" evidence="4">
    <location>
        <begin position="61"/>
        <end position="188"/>
    </location>
</feature>
<dbReference type="Proteomes" id="UP000317977">
    <property type="component" value="Unassembled WGS sequence"/>
</dbReference>
<sequence length="393" mass="42221">MNVLSVCTNLPTQQSPLCGLFVRRRLEELAKLVPTRALAPQPWFPLVRPRRTDPAISTENLTVDAASMFYFPGVAKSLDGFWLDRCVDRWLDGMDPKVVSDAILDAHFGYPEGVGCWRVAKRRGMPIFITIRGLEVDLFGRSSRGDQLLQALCEATGVIAVSHSLKAAAVTAGVPADQITVIPNGVDAATYSTGDQANARSSIGYESAGKLVVSVGNLKAVKGHDILVRAVANIQSDCDFQLVCIGGGVESAWGKSLQDLANELNVQDRVHFVGSKPPNEVADWLRAADLFALASRREGCCNAVLEALSTGLPVVATDAGDNSRYLEEPWAGVLVATESPIDLGVAIKSCLERKPDRPLIAKTVADVTWASVAKTVVQCLTSRAPRTELNTDQ</sequence>
<comment type="caution">
    <text evidence="5">The sequence shown here is derived from an EMBL/GenBank/DDBJ whole genome shotgun (WGS) entry which is preliminary data.</text>
</comment>
<dbReference type="InterPro" id="IPR028098">
    <property type="entry name" value="Glyco_trans_4-like_N"/>
</dbReference>
<dbReference type="Pfam" id="PF00534">
    <property type="entry name" value="Glycos_transf_1"/>
    <property type="match status" value="1"/>
</dbReference>
<proteinExistence type="predicted"/>
<reference evidence="5 6" key="1">
    <citation type="submission" date="2019-02" db="EMBL/GenBank/DDBJ databases">
        <title>Deep-cultivation of Planctomycetes and their phenomic and genomic characterization uncovers novel biology.</title>
        <authorList>
            <person name="Wiegand S."/>
            <person name="Jogler M."/>
            <person name="Boedeker C."/>
            <person name="Pinto D."/>
            <person name="Vollmers J."/>
            <person name="Rivas-Marin E."/>
            <person name="Kohn T."/>
            <person name="Peeters S.H."/>
            <person name="Heuer A."/>
            <person name="Rast P."/>
            <person name="Oberbeckmann S."/>
            <person name="Bunk B."/>
            <person name="Jeske O."/>
            <person name="Meyerdierks A."/>
            <person name="Storesund J.E."/>
            <person name="Kallscheuer N."/>
            <person name="Luecker S."/>
            <person name="Lage O.M."/>
            <person name="Pohl T."/>
            <person name="Merkel B.J."/>
            <person name="Hornburger P."/>
            <person name="Mueller R.-W."/>
            <person name="Bruemmer F."/>
            <person name="Labrenz M."/>
            <person name="Spormann A.M."/>
            <person name="Op Den Camp H."/>
            <person name="Overmann J."/>
            <person name="Amann R."/>
            <person name="Jetten M.S.M."/>
            <person name="Mascher T."/>
            <person name="Medema M.H."/>
            <person name="Devos D.P."/>
            <person name="Kaster A.-K."/>
            <person name="Ovreas L."/>
            <person name="Rohde M."/>
            <person name="Galperin M.Y."/>
            <person name="Jogler C."/>
        </authorList>
    </citation>
    <scope>NUCLEOTIDE SEQUENCE [LARGE SCALE GENOMIC DNA]</scope>
    <source>
        <strain evidence="5 6">Poly59</strain>
    </source>
</reference>
<name>A0A5C6F581_9BACT</name>
<dbReference type="Pfam" id="PF13439">
    <property type="entry name" value="Glyco_transf_4"/>
    <property type="match status" value="1"/>
</dbReference>
<keyword evidence="6" id="KW-1185">Reference proteome</keyword>
<evidence type="ECO:0000256" key="2">
    <source>
        <dbReference type="ARBA" id="ARBA00022679"/>
    </source>
</evidence>
<dbReference type="EC" id="2.4.-.-" evidence="5"/>
<evidence type="ECO:0000259" key="4">
    <source>
        <dbReference type="Pfam" id="PF13439"/>
    </source>
</evidence>
<evidence type="ECO:0000259" key="3">
    <source>
        <dbReference type="Pfam" id="PF00534"/>
    </source>
</evidence>
<evidence type="ECO:0000256" key="1">
    <source>
        <dbReference type="ARBA" id="ARBA00022676"/>
    </source>
</evidence>
<dbReference type="Gene3D" id="3.40.50.2000">
    <property type="entry name" value="Glycogen Phosphorylase B"/>
    <property type="match status" value="2"/>
</dbReference>
<dbReference type="EMBL" id="SJPX01000002">
    <property type="protein sequence ID" value="TWU55680.1"/>
    <property type="molecule type" value="Genomic_DNA"/>
</dbReference>
<gene>
    <name evidence="5" type="primary">tuaC</name>
    <name evidence="5" type="ORF">Poly59_19800</name>
</gene>
<accession>A0A5C6F581</accession>